<proteinExistence type="predicted"/>
<organism evidence="1 2">
    <name type="scientific">Oryza meyeriana var. granulata</name>
    <dbReference type="NCBI Taxonomy" id="110450"/>
    <lineage>
        <taxon>Eukaryota</taxon>
        <taxon>Viridiplantae</taxon>
        <taxon>Streptophyta</taxon>
        <taxon>Embryophyta</taxon>
        <taxon>Tracheophyta</taxon>
        <taxon>Spermatophyta</taxon>
        <taxon>Magnoliopsida</taxon>
        <taxon>Liliopsida</taxon>
        <taxon>Poales</taxon>
        <taxon>Poaceae</taxon>
        <taxon>BOP clade</taxon>
        <taxon>Oryzoideae</taxon>
        <taxon>Oryzeae</taxon>
        <taxon>Oryzinae</taxon>
        <taxon>Oryza</taxon>
        <taxon>Oryza meyeriana</taxon>
    </lineage>
</organism>
<evidence type="ECO:0000313" key="1">
    <source>
        <dbReference type="EMBL" id="KAF0914351.1"/>
    </source>
</evidence>
<comment type="caution">
    <text evidence="1">The sequence shown here is derived from an EMBL/GenBank/DDBJ whole genome shotgun (WGS) entry which is preliminary data.</text>
</comment>
<dbReference type="AlphaFoldDB" id="A0A6G1DPN2"/>
<dbReference type="EMBL" id="SPHZ02000006">
    <property type="protein sequence ID" value="KAF0914351.1"/>
    <property type="molecule type" value="Genomic_DNA"/>
</dbReference>
<dbReference type="PANTHER" id="PTHR33074">
    <property type="entry name" value="EXPRESSED PROTEIN-RELATED"/>
    <property type="match status" value="1"/>
</dbReference>
<evidence type="ECO:0000313" key="2">
    <source>
        <dbReference type="Proteomes" id="UP000479710"/>
    </source>
</evidence>
<gene>
    <name evidence="1" type="ORF">E2562_028230</name>
</gene>
<dbReference type="PANTHER" id="PTHR33074:SF139">
    <property type="entry name" value="OS09G0567000 PROTEIN"/>
    <property type="match status" value="1"/>
</dbReference>
<accession>A0A6G1DPN2</accession>
<dbReference type="Proteomes" id="UP000479710">
    <property type="component" value="Unassembled WGS sequence"/>
</dbReference>
<dbReference type="OrthoDB" id="676774at2759"/>
<name>A0A6G1DPN2_9ORYZ</name>
<keyword evidence="2" id="KW-1185">Reference proteome</keyword>
<sequence>MANGRKKRKREVKDIKDYIANHRNATAASFKISGSGGSMEIQVTICAVPPPLVSHVCVYCPSHNHNIFTCEPSIVATNDNLLLLLVLLGPRKAGSMASRNNYYLYQAGNKPKL</sequence>
<protein>
    <submittedName>
        <fullName evidence="1">Uncharacterized protein</fullName>
    </submittedName>
</protein>
<reference evidence="1 2" key="1">
    <citation type="submission" date="2019-11" db="EMBL/GenBank/DDBJ databases">
        <title>Whole genome sequence of Oryza granulata.</title>
        <authorList>
            <person name="Li W."/>
        </authorList>
    </citation>
    <scope>NUCLEOTIDE SEQUENCE [LARGE SCALE GENOMIC DNA]</scope>
    <source>
        <strain evidence="2">cv. Menghai</strain>
        <tissue evidence="1">Leaf</tissue>
    </source>
</reference>